<dbReference type="PANTHER" id="PTHR21301">
    <property type="entry name" value="REVERSE TRANSCRIPTASE"/>
    <property type="match status" value="1"/>
</dbReference>
<protein>
    <submittedName>
        <fullName evidence="1">Uncharacterized protein</fullName>
    </submittedName>
</protein>
<gene>
    <name evidence="1" type="ORF">THAOC_37444</name>
</gene>
<reference evidence="1 2" key="1">
    <citation type="journal article" date="2012" name="Genome Biol.">
        <title>Genome and low-iron response of an oceanic diatom adapted to chronic iron limitation.</title>
        <authorList>
            <person name="Lommer M."/>
            <person name="Specht M."/>
            <person name="Roy A.S."/>
            <person name="Kraemer L."/>
            <person name="Andreson R."/>
            <person name="Gutowska M.A."/>
            <person name="Wolf J."/>
            <person name="Bergner S.V."/>
            <person name="Schilhabel M.B."/>
            <person name="Klostermeier U.C."/>
            <person name="Beiko R.G."/>
            <person name="Rosenstiel P."/>
            <person name="Hippler M."/>
            <person name="Laroche J."/>
        </authorList>
    </citation>
    <scope>NUCLEOTIDE SEQUENCE [LARGE SCALE GENOMIC DNA]</scope>
    <source>
        <strain evidence="1 2">CCMP1005</strain>
    </source>
</reference>
<sequence>MTTSNSKLGASLDGPLKTQLVVSDCSSVIHPIGKWTDTMLQPFAIDQPLYHHDSFQLIDILSPIRVSKQMRLVTCDAVVMYVNIPTDTAMRVISEYLRHNETKRRFDHYDAETLIGALEIVMRNNNFIKLSINVAEWTAFEDEVNSIDGLTWEFTESVDFMDITVSIAGNRLRTTLYEKPMALYIYIPPRSAHPPGILTGHVYSEVICDYIVFA</sequence>
<dbReference type="PANTHER" id="PTHR21301:SF12">
    <property type="match status" value="1"/>
</dbReference>
<dbReference type="Proteomes" id="UP000266841">
    <property type="component" value="Unassembled WGS sequence"/>
</dbReference>
<accession>K0R5Z9</accession>
<dbReference type="OrthoDB" id="6780468at2759"/>
<evidence type="ECO:0000313" key="1">
    <source>
        <dbReference type="EMBL" id="EJK44051.1"/>
    </source>
</evidence>
<organism evidence="1 2">
    <name type="scientific">Thalassiosira oceanica</name>
    <name type="common">Marine diatom</name>
    <dbReference type="NCBI Taxonomy" id="159749"/>
    <lineage>
        <taxon>Eukaryota</taxon>
        <taxon>Sar</taxon>
        <taxon>Stramenopiles</taxon>
        <taxon>Ochrophyta</taxon>
        <taxon>Bacillariophyta</taxon>
        <taxon>Coscinodiscophyceae</taxon>
        <taxon>Thalassiosirophycidae</taxon>
        <taxon>Thalassiosirales</taxon>
        <taxon>Thalassiosiraceae</taxon>
        <taxon>Thalassiosira</taxon>
    </lineage>
</organism>
<name>K0R5Z9_THAOC</name>
<evidence type="ECO:0000313" key="2">
    <source>
        <dbReference type="Proteomes" id="UP000266841"/>
    </source>
</evidence>
<keyword evidence="2" id="KW-1185">Reference proteome</keyword>
<dbReference type="AlphaFoldDB" id="K0R5Z9"/>
<comment type="caution">
    <text evidence="1">The sequence shown here is derived from an EMBL/GenBank/DDBJ whole genome shotgun (WGS) entry which is preliminary data.</text>
</comment>
<dbReference type="EMBL" id="AGNL01050236">
    <property type="protein sequence ID" value="EJK44051.1"/>
    <property type="molecule type" value="Genomic_DNA"/>
</dbReference>
<proteinExistence type="predicted"/>